<keyword evidence="7" id="KW-0234">DNA repair</keyword>
<dbReference type="SUPFAM" id="SSF53155">
    <property type="entry name" value="Methylated DNA-protein cysteine methyltransferase domain"/>
    <property type="match status" value="1"/>
</dbReference>
<sequence>MKSNRLISEAISALENYFAGQGKIFRLKLDPIGTDFQKRVWSELQKIPFGETWSYKQLALAIGSANYCRAVGAANGKNPISIIVPCHRVIGSDQRLVGYAGGLKNKQWLLEHEKKI</sequence>
<dbReference type="CDD" id="cd06445">
    <property type="entry name" value="ATase"/>
    <property type="match status" value="1"/>
</dbReference>
<dbReference type="AlphaFoldDB" id="G2H1Q5"/>
<dbReference type="InterPro" id="IPR036217">
    <property type="entry name" value="MethylDNA_cys_MeTrfase_DNAb"/>
</dbReference>
<keyword evidence="11" id="KW-1185">Reference proteome</keyword>
<evidence type="ECO:0000313" key="11">
    <source>
        <dbReference type="Proteomes" id="UP000004116"/>
    </source>
</evidence>
<proteinExistence type="inferred from homology"/>
<dbReference type="InterPro" id="IPR014048">
    <property type="entry name" value="MethylDNA_cys_MeTrfase_DNA-bd"/>
</dbReference>
<dbReference type="EC" id="2.1.1.63" evidence="3"/>
<evidence type="ECO:0000256" key="3">
    <source>
        <dbReference type="ARBA" id="ARBA00011918"/>
    </source>
</evidence>
<evidence type="ECO:0000256" key="4">
    <source>
        <dbReference type="ARBA" id="ARBA00022603"/>
    </source>
</evidence>
<accession>G2H1Q5</accession>
<comment type="catalytic activity">
    <reaction evidence="1">
        <text>a 4-O-methyl-thymidine in DNA + L-cysteinyl-[protein] = a thymidine in DNA + S-methyl-L-cysteinyl-[protein]</text>
        <dbReference type="Rhea" id="RHEA:53428"/>
        <dbReference type="Rhea" id="RHEA-COMP:10131"/>
        <dbReference type="Rhea" id="RHEA-COMP:10132"/>
        <dbReference type="Rhea" id="RHEA-COMP:13555"/>
        <dbReference type="Rhea" id="RHEA-COMP:13556"/>
        <dbReference type="ChEBI" id="CHEBI:29950"/>
        <dbReference type="ChEBI" id="CHEBI:82612"/>
        <dbReference type="ChEBI" id="CHEBI:137386"/>
        <dbReference type="ChEBI" id="CHEBI:137387"/>
        <dbReference type="EC" id="2.1.1.63"/>
    </reaction>
</comment>
<comment type="caution">
    <text evidence="10">The sequence shown here is derived from an EMBL/GenBank/DDBJ whole genome shotgun (WGS) entry which is preliminary data.</text>
</comment>
<dbReference type="Pfam" id="PF01035">
    <property type="entry name" value="DNA_binding_1"/>
    <property type="match status" value="1"/>
</dbReference>
<keyword evidence="5 10" id="KW-0808">Transferase</keyword>
<dbReference type="FunFam" id="1.10.10.10:FF:000214">
    <property type="entry name" value="Methylated-DNA--protein-cysteine methyltransferase"/>
    <property type="match status" value="1"/>
</dbReference>
<evidence type="ECO:0000259" key="9">
    <source>
        <dbReference type="Pfam" id="PF01035"/>
    </source>
</evidence>
<evidence type="ECO:0000256" key="6">
    <source>
        <dbReference type="ARBA" id="ARBA00022763"/>
    </source>
</evidence>
<protein>
    <recommendedName>
        <fullName evidence="3">methylated-DNA--[protein]-cysteine S-methyltransferase</fullName>
        <ecNumber evidence="3">2.1.1.63</ecNumber>
    </recommendedName>
</protein>
<name>G2H1Q5_9ENTR</name>
<feature type="domain" description="Methylated-DNA-[protein]-cysteine S-methyltransferase DNA binding" evidence="9">
    <location>
        <begin position="35"/>
        <end position="114"/>
    </location>
</feature>
<dbReference type="InterPro" id="IPR036388">
    <property type="entry name" value="WH-like_DNA-bd_sf"/>
</dbReference>
<dbReference type="NCBIfam" id="TIGR00589">
    <property type="entry name" value="ogt"/>
    <property type="match status" value="1"/>
</dbReference>
<keyword evidence="6" id="KW-0227">DNA damage</keyword>
<evidence type="ECO:0000256" key="2">
    <source>
        <dbReference type="ARBA" id="ARBA00008711"/>
    </source>
</evidence>
<dbReference type="PANTHER" id="PTHR10815">
    <property type="entry name" value="METHYLATED-DNA--PROTEIN-CYSTEINE METHYLTRANSFERASE"/>
    <property type="match status" value="1"/>
</dbReference>
<dbReference type="PANTHER" id="PTHR10815:SF5">
    <property type="entry name" value="METHYLATED-DNA--PROTEIN-CYSTEINE METHYLTRANSFERASE"/>
    <property type="match status" value="1"/>
</dbReference>
<dbReference type="Proteomes" id="UP000004116">
    <property type="component" value="Unassembled WGS sequence"/>
</dbReference>
<gene>
    <name evidence="10" type="ORF">Rin_00019990</name>
</gene>
<dbReference type="InterPro" id="IPR001497">
    <property type="entry name" value="MethylDNA_cys_MeTrfase_AS"/>
</dbReference>
<dbReference type="SUPFAM" id="SSF46767">
    <property type="entry name" value="Methylated DNA-protein cysteine methyltransferase, C-terminal domain"/>
    <property type="match status" value="1"/>
</dbReference>
<comment type="catalytic activity">
    <reaction evidence="8">
        <text>a 6-O-methyl-2'-deoxyguanosine in DNA + L-cysteinyl-[protein] = S-methyl-L-cysteinyl-[protein] + a 2'-deoxyguanosine in DNA</text>
        <dbReference type="Rhea" id="RHEA:24000"/>
        <dbReference type="Rhea" id="RHEA-COMP:10131"/>
        <dbReference type="Rhea" id="RHEA-COMP:10132"/>
        <dbReference type="Rhea" id="RHEA-COMP:11367"/>
        <dbReference type="Rhea" id="RHEA-COMP:11368"/>
        <dbReference type="ChEBI" id="CHEBI:29950"/>
        <dbReference type="ChEBI" id="CHEBI:82612"/>
        <dbReference type="ChEBI" id="CHEBI:85445"/>
        <dbReference type="ChEBI" id="CHEBI:85448"/>
        <dbReference type="EC" id="2.1.1.63"/>
    </reaction>
</comment>
<dbReference type="PATRIC" id="fig|1005043.3.peg.1840"/>
<dbReference type="Gene3D" id="1.10.10.10">
    <property type="entry name" value="Winged helix-like DNA-binding domain superfamily/Winged helix DNA-binding domain"/>
    <property type="match status" value="1"/>
</dbReference>
<dbReference type="GO" id="GO:0003908">
    <property type="term" value="F:methylated-DNA-[protein]-cysteine S-methyltransferase activity"/>
    <property type="evidence" value="ECO:0007669"/>
    <property type="project" value="UniProtKB-EC"/>
</dbReference>
<evidence type="ECO:0000256" key="5">
    <source>
        <dbReference type="ARBA" id="ARBA00022679"/>
    </source>
</evidence>
<dbReference type="GO" id="GO:0032259">
    <property type="term" value="P:methylation"/>
    <property type="evidence" value="ECO:0007669"/>
    <property type="project" value="UniProtKB-KW"/>
</dbReference>
<evidence type="ECO:0000256" key="7">
    <source>
        <dbReference type="ARBA" id="ARBA00023204"/>
    </source>
</evidence>
<keyword evidence="4 10" id="KW-0489">Methyltransferase</keyword>
<organism evidence="10 11">
    <name type="scientific">Candidatus Regiella insecticola 5.15</name>
    <dbReference type="NCBI Taxonomy" id="1005043"/>
    <lineage>
        <taxon>Bacteria</taxon>
        <taxon>Pseudomonadati</taxon>
        <taxon>Pseudomonadota</taxon>
        <taxon>Gammaproteobacteria</taxon>
        <taxon>Enterobacterales</taxon>
        <taxon>Enterobacteriaceae</taxon>
        <taxon>aphid secondary symbionts</taxon>
        <taxon>Candidatus Regiella</taxon>
    </lineage>
</organism>
<comment type="similarity">
    <text evidence="2">Belongs to the MGMT family.</text>
</comment>
<dbReference type="PROSITE" id="PS00374">
    <property type="entry name" value="MGMT"/>
    <property type="match status" value="1"/>
</dbReference>
<evidence type="ECO:0000256" key="1">
    <source>
        <dbReference type="ARBA" id="ARBA00001286"/>
    </source>
</evidence>
<dbReference type="InterPro" id="IPR036631">
    <property type="entry name" value="MGMT_N_sf"/>
</dbReference>
<reference evidence="10 11" key="1">
    <citation type="journal article" date="2012" name="Genome Res.">
        <title>Genomic basis of endosymbiont-conferred protection against an insect parasitoid.</title>
        <authorList>
            <person name="Hansen A.K."/>
            <person name="Vorburger C."/>
            <person name="Moran N.A."/>
        </authorList>
    </citation>
    <scope>NUCLEOTIDE SEQUENCE [LARGE SCALE GENOMIC DNA]</scope>
    <source>
        <strain evidence="11">R5.15</strain>
    </source>
</reference>
<evidence type="ECO:0000313" key="10">
    <source>
        <dbReference type="EMBL" id="EGY28071.1"/>
    </source>
</evidence>
<dbReference type="EMBL" id="AGCA01000466">
    <property type="protein sequence ID" value="EGY28071.1"/>
    <property type="molecule type" value="Genomic_DNA"/>
</dbReference>
<evidence type="ECO:0000256" key="8">
    <source>
        <dbReference type="ARBA" id="ARBA00049348"/>
    </source>
</evidence>
<dbReference type="GO" id="GO:0006281">
    <property type="term" value="P:DNA repair"/>
    <property type="evidence" value="ECO:0007669"/>
    <property type="project" value="UniProtKB-KW"/>
</dbReference>